<sequence>MLNSSNNMLDLEDAEEDIMGHQFESSADGLRKMQKINEIVSKNQSYINELIEKDKQKNKLQDLRANSDLKRKQSAAEKRKEDIWDKAEKSSLIASEDRLLKLHKKLKKKRKKEKKHKKIKKAEKKKKKRSEKKIK</sequence>
<evidence type="ECO:0008006" key="4">
    <source>
        <dbReference type="Google" id="ProtNLM"/>
    </source>
</evidence>
<evidence type="ECO:0000313" key="3">
    <source>
        <dbReference type="Proteomes" id="UP001439008"/>
    </source>
</evidence>
<comment type="caution">
    <text evidence="2">The sequence shown here is derived from an EMBL/GenBank/DDBJ whole genome shotgun (WGS) entry which is preliminary data.</text>
</comment>
<protein>
    <recommendedName>
        <fullName evidence="4">Ribosomal RNA-processing protein 14/surfeit locus protein 6 C-terminal domain-containing protein</fullName>
    </recommendedName>
</protein>
<evidence type="ECO:0000256" key="1">
    <source>
        <dbReference type="SAM" id="MobiDB-lite"/>
    </source>
</evidence>
<evidence type="ECO:0000313" key="2">
    <source>
        <dbReference type="EMBL" id="MES1919261.1"/>
    </source>
</evidence>
<proteinExistence type="predicted"/>
<organism evidence="2 3">
    <name type="scientific">Bonamia ostreae</name>
    <dbReference type="NCBI Taxonomy" id="126728"/>
    <lineage>
        <taxon>Eukaryota</taxon>
        <taxon>Sar</taxon>
        <taxon>Rhizaria</taxon>
        <taxon>Endomyxa</taxon>
        <taxon>Ascetosporea</taxon>
        <taxon>Haplosporida</taxon>
        <taxon>Bonamia</taxon>
    </lineage>
</organism>
<gene>
    <name evidence="2" type="ORF">MHBO_001120</name>
</gene>
<feature type="region of interest" description="Disordered" evidence="1">
    <location>
        <begin position="103"/>
        <end position="135"/>
    </location>
</feature>
<reference evidence="2 3" key="1">
    <citation type="journal article" date="2024" name="BMC Biol.">
        <title>Comparative genomics of Ascetosporea gives new insight into the evolutionary basis for animal parasitism in Rhizaria.</title>
        <authorList>
            <person name="Hiltunen Thoren M."/>
            <person name="Onut-Brannstrom I."/>
            <person name="Alfjorden A."/>
            <person name="Peckova H."/>
            <person name="Swords F."/>
            <person name="Hooper C."/>
            <person name="Holzer A.S."/>
            <person name="Bass D."/>
            <person name="Burki F."/>
        </authorList>
    </citation>
    <scope>NUCLEOTIDE SEQUENCE [LARGE SCALE GENOMIC DNA]</scope>
    <source>
        <strain evidence="2">20-A016</strain>
    </source>
</reference>
<keyword evidence="3" id="KW-1185">Reference proteome</keyword>
<dbReference type="EMBL" id="JBDODL010000242">
    <property type="protein sequence ID" value="MES1919261.1"/>
    <property type="molecule type" value="Genomic_DNA"/>
</dbReference>
<feature type="region of interest" description="Disordered" evidence="1">
    <location>
        <begin position="62"/>
        <end position="83"/>
    </location>
</feature>
<name>A0ABV2AHW1_9EUKA</name>
<accession>A0ABV2AHW1</accession>
<dbReference type="Proteomes" id="UP001439008">
    <property type="component" value="Unassembled WGS sequence"/>
</dbReference>